<name>C1MVE9_MICPC</name>
<dbReference type="EMBL" id="GG663741">
    <property type="protein sequence ID" value="EEH55978.1"/>
    <property type="molecule type" value="Genomic_DNA"/>
</dbReference>
<feature type="compositionally biased region" description="Basic and acidic residues" evidence="1">
    <location>
        <begin position="675"/>
        <end position="709"/>
    </location>
</feature>
<gene>
    <name evidence="2" type="ORF">MICPUCDRAFT_65372</name>
</gene>
<dbReference type="eggNOG" id="ENOG502SFNU">
    <property type="taxonomic scope" value="Eukaryota"/>
</dbReference>
<dbReference type="AlphaFoldDB" id="C1MVE9"/>
<feature type="compositionally biased region" description="Polar residues" evidence="1">
    <location>
        <begin position="538"/>
        <end position="547"/>
    </location>
</feature>
<dbReference type="RefSeq" id="XP_003060026.1">
    <property type="nucleotide sequence ID" value="XM_003059980.1"/>
</dbReference>
<keyword evidence="3" id="KW-1185">Reference proteome</keyword>
<feature type="non-terminal residue" evidence="2">
    <location>
        <position position="830"/>
    </location>
</feature>
<evidence type="ECO:0000313" key="3">
    <source>
        <dbReference type="Proteomes" id="UP000001876"/>
    </source>
</evidence>
<feature type="compositionally biased region" description="Acidic residues" evidence="1">
    <location>
        <begin position="586"/>
        <end position="595"/>
    </location>
</feature>
<dbReference type="Proteomes" id="UP000001876">
    <property type="component" value="Unassembled WGS sequence"/>
</dbReference>
<evidence type="ECO:0000256" key="1">
    <source>
        <dbReference type="SAM" id="MobiDB-lite"/>
    </source>
</evidence>
<sequence length="830" mass="86957">MDTSPDGAPRRASKPAEPRRSVAETRAAAAAAAGNVPVVFEYNPGPPPPQPGVQQRDDEVREWLKSLRLGVTPREEAAELLANPLRNGVLLSDVMTVLVGAPPLGRRERRPRTLTAARANVERALVPLRTMPDAIPPSLTWSTEGTLKGMRENIFGLLWHVKHAVPEQASFARAPTTKLKASRRSAPSSRGASAPASPRTSTGNAHGATVITPGTTIDPAAVLEGFVDDAVVTGPASPIGPSARPGTGSDWPAAEPDLAKTSTRVYQYVPIPAKAAKKRTKRPSEPPTAFNAVDPRAGRAVSGYEALPYSDPDVKRLESSITRWLHAMGLLPDGALRASFAALCPEIAKGVLLCDLVEAVEGVPVVGVTRNPKTPAVAEANVRRACERLARHRMMCRRFLFNHADVAAGIPGITLGLLEDVRAFYDGLPPRTATPTCEHWTEMTPYAPSEPRAAPSGEAPEMQFGGHGVGAGATASPPPSPGRVLRRMAEAERSGAREEERWNPADPGDPGDVDDDGDEIASTGSVDFASRAAMSPPNGATTTSSSDVFGWKARRENEDDDGADVGSATRDASAAQDEALRNLFGDAEDEVDEGETPPARPTRMNAAIDTAARKAAEAATRLDAGDEEEVDDDDELDAPRYSPSIPTRPTRIGAVGREDVWQSESFPRRRASAAEVDRNREAVSARKAAAEAEAVRKSYTEAAAAEREAAAAAAAAAAAEAEAARGADAMKPPVSRASRKKPGPGDGASTRPATPASVSSGGFVATSATAARAAFRARSASPARRREDETHGRPPFSVAASADWGPFSSAAKRRLASSASSSGSRAGGAG</sequence>
<feature type="compositionally biased region" description="Low complexity" evidence="1">
    <location>
        <begin position="765"/>
        <end position="782"/>
    </location>
</feature>
<dbReference type="OrthoDB" id="552382at2759"/>
<feature type="compositionally biased region" description="Acidic residues" evidence="1">
    <location>
        <begin position="509"/>
        <end position="519"/>
    </location>
</feature>
<feature type="region of interest" description="Disordered" evidence="1">
    <location>
        <begin position="435"/>
        <end position="804"/>
    </location>
</feature>
<feature type="compositionally biased region" description="Acidic residues" evidence="1">
    <location>
        <begin position="625"/>
        <end position="636"/>
    </location>
</feature>
<proteinExistence type="predicted"/>
<feature type="compositionally biased region" description="Basic and acidic residues" evidence="1">
    <location>
        <begin position="14"/>
        <end position="23"/>
    </location>
</feature>
<dbReference type="GeneID" id="9685179"/>
<dbReference type="KEGG" id="mpp:MICPUCDRAFT_65372"/>
<feature type="region of interest" description="Disordered" evidence="1">
    <location>
        <begin position="234"/>
        <end position="255"/>
    </location>
</feature>
<reference evidence="2 3" key="1">
    <citation type="journal article" date="2009" name="Science">
        <title>Green evolution and dynamic adaptations revealed by genomes of the marine picoeukaryotes Micromonas.</title>
        <authorList>
            <person name="Worden A.Z."/>
            <person name="Lee J.H."/>
            <person name="Mock T."/>
            <person name="Rouze P."/>
            <person name="Simmons M.P."/>
            <person name="Aerts A.L."/>
            <person name="Allen A.E."/>
            <person name="Cuvelier M.L."/>
            <person name="Derelle E."/>
            <person name="Everett M.V."/>
            <person name="Foulon E."/>
            <person name="Grimwood J."/>
            <person name="Gundlach H."/>
            <person name="Henrissat B."/>
            <person name="Napoli C."/>
            <person name="McDonald S.M."/>
            <person name="Parker M.S."/>
            <person name="Rombauts S."/>
            <person name="Salamov A."/>
            <person name="Von Dassow P."/>
            <person name="Badger J.H."/>
            <person name="Coutinho P.M."/>
            <person name="Demir E."/>
            <person name="Dubchak I."/>
            <person name="Gentemann C."/>
            <person name="Eikrem W."/>
            <person name="Gready J.E."/>
            <person name="John U."/>
            <person name="Lanier W."/>
            <person name="Lindquist E.A."/>
            <person name="Lucas S."/>
            <person name="Mayer K.F."/>
            <person name="Moreau H."/>
            <person name="Not F."/>
            <person name="Otillar R."/>
            <person name="Panaud O."/>
            <person name="Pangilinan J."/>
            <person name="Paulsen I."/>
            <person name="Piegu B."/>
            <person name="Poliakov A."/>
            <person name="Robbens S."/>
            <person name="Schmutz J."/>
            <person name="Toulza E."/>
            <person name="Wyss T."/>
            <person name="Zelensky A."/>
            <person name="Zhou K."/>
            <person name="Armbrust E.V."/>
            <person name="Bhattacharya D."/>
            <person name="Goodenough U.W."/>
            <person name="Van de Peer Y."/>
            <person name="Grigoriev I.V."/>
        </authorList>
    </citation>
    <scope>NUCLEOTIDE SEQUENCE [LARGE SCALE GENOMIC DNA]</scope>
    <source>
        <strain evidence="2 3">CCMP1545</strain>
    </source>
</reference>
<feature type="compositionally biased region" description="Low complexity" evidence="1">
    <location>
        <begin position="184"/>
        <end position="203"/>
    </location>
</feature>
<accession>C1MVE9</accession>
<feature type="compositionally biased region" description="Low complexity" evidence="1">
    <location>
        <begin position="710"/>
        <end position="721"/>
    </location>
</feature>
<feature type="region of interest" description="Disordered" evidence="1">
    <location>
        <begin position="1"/>
        <end position="28"/>
    </location>
</feature>
<feature type="region of interest" description="Disordered" evidence="1">
    <location>
        <begin position="274"/>
        <end position="294"/>
    </location>
</feature>
<feature type="region of interest" description="Disordered" evidence="1">
    <location>
        <begin position="811"/>
        <end position="830"/>
    </location>
</feature>
<feature type="region of interest" description="Disordered" evidence="1">
    <location>
        <begin position="172"/>
        <end position="212"/>
    </location>
</feature>
<feature type="compositionally biased region" description="Basic and acidic residues" evidence="1">
    <location>
        <begin position="487"/>
        <end position="503"/>
    </location>
</feature>
<evidence type="ECO:0000313" key="2">
    <source>
        <dbReference type="EMBL" id="EEH55978.1"/>
    </source>
</evidence>
<protein>
    <submittedName>
        <fullName evidence="2">Predicted protein</fullName>
    </submittedName>
</protein>
<organism evidence="3">
    <name type="scientific">Micromonas pusilla (strain CCMP1545)</name>
    <name type="common">Picoplanktonic green alga</name>
    <dbReference type="NCBI Taxonomy" id="564608"/>
    <lineage>
        <taxon>Eukaryota</taxon>
        <taxon>Viridiplantae</taxon>
        <taxon>Chlorophyta</taxon>
        <taxon>Mamiellophyceae</taxon>
        <taxon>Mamiellales</taxon>
        <taxon>Mamiellaceae</taxon>
        <taxon>Micromonas</taxon>
    </lineage>
</organism>